<name>A0A383CAG7_9ZZZZ</name>
<protein>
    <recommendedName>
        <fullName evidence="3">Membrane transport protein MMPL domain-containing protein</fullName>
    </recommendedName>
</protein>
<evidence type="ECO:0000256" key="1">
    <source>
        <dbReference type="SAM" id="Phobius"/>
    </source>
</evidence>
<reference evidence="2" key="1">
    <citation type="submission" date="2018-05" db="EMBL/GenBank/DDBJ databases">
        <authorList>
            <person name="Lanie J.A."/>
            <person name="Ng W.-L."/>
            <person name="Kazmierczak K.M."/>
            <person name="Andrzejewski T.M."/>
            <person name="Davidsen T.M."/>
            <person name="Wayne K.J."/>
            <person name="Tettelin H."/>
            <person name="Glass J.I."/>
            <person name="Rusch D."/>
            <person name="Podicherti R."/>
            <person name="Tsui H.-C.T."/>
            <person name="Winkler M.E."/>
        </authorList>
    </citation>
    <scope>NUCLEOTIDE SEQUENCE</scope>
</reference>
<evidence type="ECO:0000313" key="2">
    <source>
        <dbReference type="EMBL" id="SVE29050.1"/>
    </source>
</evidence>
<organism evidence="2">
    <name type="scientific">marine metagenome</name>
    <dbReference type="NCBI Taxonomy" id="408172"/>
    <lineage>
        <taxon>unclassified sequences</taxon>
        <taxon>metagenomes</taxon>
        <taxon>ecological metagenomes</taxon>
    </lineage>
</organism>
<sequence length="109" mass="12730">MIKKHFKYLPSLIINHASMILIGILFLTLILGYQARYLKFHIGLDYLLPANNPRIETFNHILDEFDNDANIFLLVSGEENDLRSFSILIEPLLESFEEWISDVRIQIPL</sequence>
<gene>
    <name evidence="2" type="ORF">METZ01_LOCUS481904</name>
</gene>
<keyword evidence="1" id="KW-0472">Membrane</keyword>
<feature type="transmembrane region" description="Helical" evidence="1">
    <location>
        <begin position="12"/>
        <end position="33"/>
    </location>
</feature>
<dbReference type="AlphaFoldDB" id="A0A383CAG7"/>
<proteinExistence type="predicted"/>
<dbReference type="EMBL" id="UINC01207097">
    <property type="protein sequence ID" value="SVE29050.1"/>
    <property type="molecule type" value="Genomic_DNA"/>
</dbReference>
<keyword evidence="1" id="KW-0812">Transmembrane</keyword>
<keyword evidence="1" id="KW-1133">Transmembrane helix</keyword>
<feature type="non-terminal residue" evidence="2">
    <location>
        <position position="109"/>
    </location>
</feature>
<evidence type="ECO:0008006" key="3">
    <source>
        <dbReference type="Google" id="ProtNLM"/>
    </source>
</evidence>
<accession>A0A383CAG7</accession>